<keyword evidence="7 8" id="KW-0472">Membrane</keyword>
<sequence>MEMQHKEEEMMVANGGSRLRRMDAATRFLALALTLAAAVVLGVNKQTTTILVKINPSIPPVDMRITAKWIQMSAFVYFVIINAIACSYTTISLMFTLATRGRKKNVSVMVTVLDLVMVALLFSAIGASGAVGLIGYTGNSHVQWREVCNVFDKFCHQAAVAMGLSFIGSMAYLLLVIFGIYKKL</sequence>
<dbReference type="InterPro" id="IPR006702">
    <property type="entry name" value="CASP_dom"/>
</dbReference>
<dbReference type="FunCoup" id="A0A251UH52">
    <property type="interactions" value="519"/>
</dbReference>
<comment type="subunit">
    <text evidence="3 8">Homodimer and heterodimers.</text>
</comment>
<dbReference type="OMA" id="NNLNGME"/>
<keyword evidence="4 8" id="KW-1003">Cell membrane</keyword>
<dbReference type="NCBIfam" id="TIGR01569">
    <property type="entry name" value="A_tha_TIGR01569"/>
    <property type="match status" value="1"/>
</dbReference>
<evidence type="ECO:0000256" key="7">
    <source>
        <dbReference type="ARBA" id="ARBA00023136"/>
    </source>
</evidence>
<feature type="transmembrane region" description="Helical" evidence="8">
    <location>
        <begin position="112"/>
        <end position="138"/>
    </location>
</feature>
<evidence type="ECO:0000313" key="10">
    <source>
        <dbReference type="EMBL" id="KAF5801776.1"/>
    </source>
</evidence>
<dbReference type="Proteomes" id="UP000215914">
    <property type="component" value="Chromosome 6"/>
</dbReference>
<evidence type="ECO:0000256" key="4">
    <source>
        <dbReference type="ARBA" id="ARBA00022475"/>
    </source>
</evidence>
<dbReference type="PANTHER" id="PTHR36488">
    <property type="entry name" value="CASP-LIKE PROTEIN 1U1"/>
    <property type="match status" value="1"/>
</dbReference>
<gene>
    <name evidence="11" type="ORF">HannXRQ_Chr06g0173931</name>
    <name evidence="10" type="ORF">HanXRQr2_Chr06g0251971</name>
</gene>
<evidence type="ECO:0000259" key="9">
    <source>
        <dbReference type="Pfam" id="PF04535"/>
    </source>
</evidence>
<dbReference type="EMBL" id="MNCJ02000321">
    <property type="protein sequence ID" value="KAF5801776.1"/>
    <property type="molecule type" value="Genomic_DNA"/>
</dbReference>
<comment type="similarity">
    <text evidence="2 8">Belongs to the Casparian strip membrane proteins (CASP) family.</text>
</comment>
<dbReference type="InterPro" id="IPR006459">
    <property type="entry name" value="CASP/CASPL"/>
</dbReference>
<protein>
    <recommendedName>
        <fullName evidence="8">CASP-like protein</fullName>
    </recommendedName>
</protein>
<accession>A0A251UH52</accession>
<evidence type="ECO:0000256" key="2">
    <source>
        <dbReference type="ARBA" id="ARBA00007651"/>
    </source>
</evidence>
<feature type="transmembrane region" description="Helical" evidence="8">
    <location>
        <begin position="69"/>
        <end position="91"/>
    </location>
</feature>
<dbReference type="STRING" id="4232.A0A251UH52"/>
<dbReference type="AlphaFoldDB" id="A0A251UH52"/>
<evidence type="ECO:0000256" key="6">
    <source>
        <dbReference type="ARBA" id="ARBA00022989"/>
    </source>
</evidence>
<feature type="domain" description="Casparian strip membrane protein" evidence="9">
    <location>
        <begin position="17"/>
        <end position="170"/>
    </location>
</feature>
<reference evidence="11" key="2">
    <citation type="submission" date="2017-02" db="EMBL/GenBank/DDBJ databases">
        <title>Sunflower complete genome.</title>
        <authorList>
            <person name="Langlade N."/>
            <person name="Munos S."/>
        </authorList>
    </citation>
    <scope>NUCLEOTIDE SEQUENCE [LARGE SCALE GENOMIC DNA]</scope>
    <source>
        <tissue evidence="11">Leaves</tissue>
    </source>
</reference>
<organism evidence="11 12">
    <name type="scientific">Helianthus annuus</name>
    <name type="common">Common sunflower</name>
    <dbReference type="NCBI Taxonomy" id="4232"/>
    <lineage>
        <taxon>Eukaryota</taxon>
        <taxon>Viridiplantae</taxon>
        <taxon>Streptophyta</taxon>
        <taxon>Embryophyta</taxon>
        <taxon>Tracheophyta</taxon>
        <taxon>Spermatophyta</taxon>
        <taxon>Magnoliopsida</taxon>
        <taxon>eudicotyledons</taxon>
        <taxon>Gunneridae</taxon>
        <taxon>Pentapetalae</taxon>
        <taxon>asterids</taxon>
        <taxon>campanulids</taxon>
        <taxon>Asterales</taxon>
        <taxon>Asteraceae</taxon>
        <taxon>Asteroideae</taxon>
        <taxon>Heliantheae alliance</taxon>
        <taxon>Heliantheae</taxon>
        <taxon>Helianthus</taxon>
    </lineage>
</organism>
<proteinExistence type="inferred from homology"/>
<dbReference type="InParanoid" id="A0A251UH52"/>
<dbReference type="GO" id="GO:0005886">
    <property type="term" value="C:plasma membrane"/>
    <property type="evidence" value="ECO:0007669"/>
    <property type="project" value="UniProtKB-SubCell"/>
</dbReference>
<evidence type="ECO:0000256" key="1">
    <source>
        <dbReference type="ARBA" id="ARBA00004651"/>
    </source>
</evidence>
<dbReference type="InterPro" id="IPR044173">
    <property type="entry name" value="CASPL"/>
</dbReference>
<keyword evidence="12" id="KW-1185">Reference proteome</keyword>
<reference evidence="10" key="3">
    <citation type="submission" date="2020-06" db="EMBL/GenBank/DDBJ databases">
        <title>Helianthus annuus Genome sequencing and assembly Release 2.</title>
        <authorList>
            <person name="Gouzy J."/>
            <person name="Langlade N."/>
            <person name="Munos S."/>
        </authorList>
    </citation>
    <scope>NUCLEOTIDE SEQUENCE</scope>
    <source>
        <tissue evidence="10">Leaves</tissue>
    </source>
</reference>
<dbReference type="EMBL" id="CM007895">
    <property type="protein sequence ID" value="OTG22658.1"/>
    <property type="molecule type" value="Genomic_DNA"/>
</dbReference>
<feature type="transmembrane region" description="Helical" evidence="8">
    <location>
        <begin position="158"/>
        <end position="181"/>
    </location>
</feature>
<evidence type="ECO:0000313" key="12">
    <source>
        <dbReference type="Proteomes" id="UP000215914"/>
    </source>
</evidence>
<dbReference type="PANTHER" id="PTHR36488:SF8">
    <property type="entry name" value="CASP-LIKE PROTEIN 1U1"/>
    <property type="match status" value="1"/>
</dbReference>
<comment type="caution">
    <text evidence="8">Lacks conserved residue(s) required for the propagation of feature annotation.</text>
</comment>
<keyword evidence="5 8" id="KW-0812">Transmembrane</keyword>
<name>A0A251UH52_HELAN</name>
<keyword evidence="6 8" id="KW-1133">Transmembrane helix</keyword>
<dbReference type="Gramene" id="mRNA:HanXRQr2_Chr06g0251971">
    <property type="protein sequence ID" value="mRNA:HanXRQr2_Chr06g0251971"/>
    <property type="gene ID" value="HanXRQr2_Chr06g0251971"/>
</dbReference>
<evidence type="ECO:0000256" key="3">
    <source>
        <dbReference type="ARBA" id="ARBA00011489"/>
    </source>
</evidence>
<comment type="subcellular location">
    <subcellularLocation>
        <location evidence="1 8">Cell membrane</location>
        <topology evidence="1 8">Multi-pass membrane protein</topology>
    </subcellularLocation>
</comment>
<reference evidence="10 12" key="1">
    <citation type="journal article" date="2017" name="Nature">
        <title>The sunflower genome provides insights into oil metabolism, flowering and Asterid evolution.</title>
        <authorList>
            <person name="Badouin H."/>
            <person name="Gouzy J."/>
            <person name="Grassa C.J."/>
            <person name="Murat F."/>
            <person name="Staton S.E."/>
            <person name="Cottret L."/>
            <person name="Lelandais-Briere C."/>
            <person name="Owens G.L."/>
            <person name="Carrere S."/>
            <person name="Mayjonade B."/>
            <person name="Legrand L."/>
            <person name="Gill N."/>
            <person name="Kane N.C."/>
            <person name="Bowers J.E."/>
            <person name="Hubner S."/>
            <person name="Bellec A."/>
            <person name="Berard A."/>
            <person name="Berges H."/>
            <person name="Blanchet N."/>
            <person name="Boniface M.C."/>
            <person name="Brunel D."/>
            <person name="Catrice O."/>
            <person name="Chaidir N."/>
            <person name="Claudel C."/>
            <person name="Donnadieu C."/>
            <person name="Faraut T."/>
            <person name="Fievet G."/>
            <person name="Helmstetter N."/>
            <person name="King M."/>
            <person name="Knapp S.J."/>
            <person name="Lai Z."/>
            <person name="Le Paslier M.C."/>
            <person name="Lippi Y."/>
            <person name="Lorenzon L."/>
            <person name="Mandel J.R."/>
            <person name="Marage G."/>
            <person name="Marchand G."/>
            <person name="Marquand E."/>
            <person name="Bret-Mestries E."/>
            <person name="Morien E."/>
            <person name="Nambeesan S."/>
            <person name="Nguyen T."/>
            <person name="Pegot-Espagnet P."/>
            <person name="Pouilly N."/>
            <person name="Raftis F."/>
            <person name="Sallet E."/>
            <person name="Schiex T."/>
            <person name="Thomas J."/>
            <person name="Vandecasteele C."/>
            <person name="Vares D."/>
            <person name="Vear F."/>
            <person name="Vautrin S."/>
            <person name="Crespi M."/>
            <person name="Mangin B."/>
            <person name="Burke J.M."/>
            <person name="Salse J."/>
            <person name="Munos S."/>
            <person name="Vincourt P."/>
            <person name="Rieseberg L.H."/>
            <person name="Langlade N.B."/>
        </authorList>
    </citation>
    <scope>NUCLEOTIDE SEQUENCE [LARGE SCALE GENOMIC DNA]</scope>
    <source>
        <strain evidence="12">cv. SF193</strain>
        <tissue evidence="10">Leaves</tissue>
    </source>
</reference>
<evidence type="ECO:0000256" key="5">
    <source>
        <dbReference type="ARBA" id="ARBA00022692"/>
    </source>
</evidence>
<evidence type="ECO:0000256" key="8">
    <source>
        <dbReference type="RuleBase" id="RU361233"/>
    </source>
</evidence>
<dbReference type="Pfam" id="PF04535">
    <property type="entry name" value="CASP_dom"/>
    <property type="match status" value="1"/>
</dbReference>
<evidence type="ECO:0000313" key="11">
    <source>
        <dbReference type="EMBL" id="OTG22658.1"/>
    </source>
</evidence>